<name>A0AAW7X3X1_9GAMM</name>
<dbReference type="Proteomes" id="UP001169760">
    <property type="component" value="Unassembled WGS sequence"/>
</dbReference>
<dbReference type="RefSeq" id="WP_303491072.1">
    <property type="nucleotide sequence ID" value="NZ_JAUOPB010000002.1"/>
</dbReference>
<reference evidence="3" key="1">
    <citation type="submission" date="2023-07" db="EMBL/GenBank/DDBJ databases">
        <title>Genome content predicts the carbon catabolic preferences of heterotrophic bacteria.</title>
        <authorList>
            <person name="Gralka M."/>
        </authorList>
    </citation>
    <scope>NUCLEOTIDE SEQUENCE</scope>
    <source>
        <strain evidence="3">I3M17_2</strain>
    </source>
</reference>
<dbReference type="AlphaFoldDB" id="A0AAW7X3X1"/>
<feature type="chain" id="PRO_5043465439" evidence="1">
    <location>
        <begin position="21"/>
        <end position="239"/>
    </location>
</feature>
<gene>
    <name evidence="3" type="ORF">Q4521_03695</name>
</gene>
<feature type="domain" description="DUF4124" evidence="2">
    <location>
        <begin position="18"/>
        <end position="50"/>
    </location>
</feature>
<dbReference type="InterPro" id="IPR025392">
    <property type="entry name" value="DUF4124"/>
</dbReference>
<evidence type="ECO:0000259" key="2">
    <source>
        <dbReference type="Pfam" id="PF13511"/>
    </source>
</evidence>
<protein>
    <submittedName>
        <fullName evidence="3">DUF4124 domain-containing protein</fullName>
    </submittedName>
</protein>
<evidence type="ECO:0000313" key="3">
    <source>
        <dbReference type="EMBL" id="MDO6421567.1"/>
    </source>
</evidence>
<sequence length="239" mass="26108">MSKAKCLIVLILFVMHYAQAEAYRCLGADGKVGFSDKPCVKGQATEVVHLPDALPAWVAQLKNQKPVSIKIIDVVKNDGDININYEFGSAADASAFMRLTSTLSKQNVTLLKVSPPAGEMRVSSKSSPLFSKIINDNKSKKAESNKDFSKCIPEIASHEGNFSYEEACEVRKSCPEGKAGEPVRMYCTLVNIDQCNTSRSWQTIQELVGLPHSTQVQTVSKQVSVVNGVKTTKTCALYN</sequence>
<comment type="caution">
    <text evidence="3">The sequence shown here is derived from an EMBL/GenBank/DDBJ whole genome shotgun (WGS) entry which is preliminary data.</text>
</comment>
<evidence type="ECO:0000256" key="1">
    <source>
        <dbReference type="SAM" id="SignalP"/>
    </source>
</evidence>
<dbReference type="Pfam" id="PF13511">
    <property type="entry name" value="DUF4124"/>
    <property type="match status" value="1"/>
</dbReference>
<feature type="signal peptide" evidence="1">
    <location>
        <begin position="1"/>
        <end position="20"/>
    </location>
</feature>
<evidence type="ECO:0000313" key="4">
    <source>
        <dbReference type="Proteomes" id="UP001169760"/>
    </source>
</evidence>
<accession>A0AAW7X3X1</accession>
<keyword evidence="1" id="KW-0732">Signal</keyword>
<organism evidence="3 4">
    <name type="scientific">Saccharophagus degradans</name>
    <dbReference type="NCBI Taxonomy" id="86304"/>
    <lineage>
        <taxon>Bacteria</taxon>
        <taxon>Pseudomonadati</taxon>
        <taxon>Pseudomonadota</taxon>
        <taxon>Gammaproteobacteria</taxon>
        <taxon>Cellvibrionales</taxon>
        <taxon>Cellvibrionaceae</taxon>
        <taxon>Saccharophagus</taxon>
    </lineage>
</organism>
<proteinExistence type="predicted"/>
<dbReference type="EMBL" id="JAUOPB010000002">
    <property type="protein sequence ID" value="MDO6421567.1"/>
    <property type="molecule type" value="Genomic_DNA"/>
</dbReference>